<dbReference type="InterPro" id="IPR000157">
    <property type="entry name" value="TIR_dom"/>
</dbReference>
<accession>A0ABD3JMV1</accession>
<feature type="region of interest" description="Disordered" evidence="2">
    <location>
        <begin position="1"/>
        <end position="20"/>
    </location>
</feature>
<dbReference type="InterPro" id="IPR044974">
    <property type="entry name" value="Disease_R_plants"/>
</dbReference>
<keyword evidence="1" id="KW-0520">NAD</keyword>
<comment type="caution">
    <text evidence="4">The sequence shown here is derived from an EMBL/GenBank/DDBJ whole genome shotgun (WGS) entry which is preliminary data.</text>
</comment>
<feature type="compositionally biased region" description="Polar residues" evidence="2">
    <location>
        <begin position="1"/>
        <end position="13"/>
    </location>
</feature>
<evidence type="ECO:0000256" key="1">
    <source>
        <dbReference type="ARBA" id="ARBA00023027"/>
    </source>
</evidence>
<dbReference type="PRINTS" id="PR00364">
    <property type="entry name" value="DISEASERSIST"/>
</dbReference>
<dbReference type="AlphaFoldDB" id="A0ABD3JMV1"/>
<dbReference type="Gene3D" id="3.40.50.300">
    <property type="entry name" value="P-loop containing nucleotide triphosphate hydrolases"/>
    <property type="match status" value="1"/>
</dbReference>
<evidence type="ECO:0000259" key="3">
    <source>
        <dbReference type="PROSITE" id="PS50104"/>
    </source>
</evidence>
<dbReference type="EMBL" id="JBJKBG010000008">
    <property type="protein sequence ID" value="KAL3726667.1"/>
    <property type="molecule type" value="Genomic_DNA"/>
</dbReference>
<proteinExistence type="predicted"/>
<dbReference type="SUPFAM" id="SSF52540">
    <property type="entry name" value="P-loop containing nucleoside triphosphate hydrolases"/>
    <property type="match status" value="1"/>
</dbReference>
<dbReference type="Gene3D" id="3.40.50.10140">
    <property type="entry name" value="Toll/interleukin-1 receptor homology (TIR) domain"/>
    <property type="match status" value="1"/>
</dbReference>
<dbReference type="SUPFAM" id="SSF52200">
    <property type="entry name" value="Toll/Interleukin receptor TIR domain"/>
    <property type="match status" value="1"/>
</dbReference>
<dbReference type="FunFam" id="3.40.50.10140:FF:000007">
    <property type="entry name" value="Disease resistance protein (TIR-NBS-LRR class)"/>
    <property type="match status" value="1"/>
</dbReference>
<evidence type="ECO:0000256" key="2">
    <source>
        <dbReference type="SAM" id="MobiDB-lite"/>
    </source>
</evidence>
<sequence>MESRDSANGTMGSTADRGDIGSSLGSEFEVFLNFRGPDTHSNFADCLYHSMDGAGIRVFRDNEEIRKGEAIGGELDRAIKSCAICVPIFSKNYASSTWCLRELASMVECSKSRGGKAMILPIFFDVDPHDVKLKTGLYHKALQKHEQKFGCDVVRRWKEALREVARIGGWDLKDKGQGELIRLVVAEVLMKLNKREKIMPNHLVGIQDRVEDVVCLLNEGSPNVCYLVVHGMGGIGKTTLAKAVFNRISSQFHGCSFLSDVREALKDRKVIQLQKQLLSEILNFKPIEISDSDAGINQIKRRFRNKKVLIILDDLDKWDQLSKLAEKPDWFGQGSKIIITTRDTNFLSIKEENQEK</sequence>
<dbReference type="SMART" id="SM00255">
    <property type="entry name" value="TIR"/>
    <property type="match status" value="1"/>
</dbReference>
<dbReference type="InterPro" id="IPR002182">
    <property type="entry name" value="NB-ARC"/>
</dbReference>
<name>A0ABD3JMV1_EUCGL</name>
<reference evidence="4 5" key="1">
    <citation type="submission" date="2024-11" db="EMBL/GenBank/DDBJ databases">
        <title>Chromosome-level genome assembly of Eucalyptus globulus Labill. provides insights into its genome evolution.</title>
        <authorList>
            <person name="Li X."/>
        </authorList>
    </citation>
    <scope>NUCLEOTIDE SEQUENCE [LARGE SCALE GENOMIC DNA]</scope>
    <source>
        <strain evidence="4">CL2024</strain>
        <tissue evidence="4">Fresh tender leaves</tissue>
    </source>
</reference>
<dbReference type="InterPro" id="IPR027417">
    <property type="entry name" value="P-loop_NTPase"/>
</dbReference>
<evidence type="ECO:0000313" key="5">
    <source>
        <dbReference type="Proteomes" id="UP001634007"/>
    </source>
</evidence>
<dbReference type="Proteomes" id="UP001634007">
    <property type="component" value="Unassembled WGS sequence"/>
</dbReference>
<evidence type="ECO:0000313" key="4">
    <source>
        <dbReference type="EMBL" id="KAL3726667.1"/>
    </source>
</evidence>
<gene>
    <name evidence="4" type="ORF">ACJRO7_031555</name>
</gene>
<protein>
    <recommendedName>
        <fullName evidence="3">TIR domain-containing protein</fullName>
    </recommendedName>
</protein>
<dbReference type="InterPro" id="IPR035897">
    <property type="entry name" value="Toll_tir_struct_dom_sf"/>
</dbReference>
<dbReference type="Pfam" id="PF01582">
    <property type="entry name" value="TIR"/>
    <property type="match status" value="1"/>
</dbReference>
<dbReference type="PANTHER" id="PTHR11017">
    <property type="entry name" value="LEUCINE-RICH REPEAT-CONTAINING PROTEIN"/>
    <property type="match status" value="1"/>
</dbReference>
<dbReference type="Pfam" id="PF00931">
    <property type="entry name" value="NB-ARC"/>
    <property type="match status" value="1"/>
</dbReference>
<organism evidence="4 5">
    <name type="scientific">Eucalyptus globulus</name>
    <name type="common">Tasmanian blue gum</name>
    <dbReference type="NCBI Taxonomy" id="34317"/>
    <lineage>
        <taxon>Eukaryota</taxon>
        <taxon>Viridiplantae</taxon>
        <taxon>Streptophyta</taxon>
        <taxon>Embryophyta</taxon>
        <taxon>Tracheophyta</taxon>
        <taxon>Spermatophyta</taxon>
        <taxon>Magnoliopsida</taxon>
        <taxon>eudicotyledons</taxon>
        <taxon>Gunneridae</taxon>
        <taxon>Pentapetalae</taxon>
        <taxon>rosids</taxon>
        <taxon>malvids</taxon>
        <taxon>Myrtales</taxon>
        <taxon>Myrtaceae</taxon>
        <taxon>Myrtoideae</taxon>
        <taxon>Eucalypteae</taxon>
        <taxon>Eucalyptus</taxon>
    </lineage>
</organism>
<dbReference type="PROSITE" id="PS50104">
    <property type="entry name" value="TIR"/>
    <property type="match status" value="1"/>
</dbReference>
<feature type="domain" description="TIR" evidence="3">
    <location>
        <begin position="26"/>
        <end position="192"/>
    </location>
</feature>
<dbReference type="PANTHER" id="PTHR11017:SF570">
    <property type="entry name" value="DISEASE RESISTANCE PROTEIN (TIR-NBS CLASS)-RELATED"/>
    <property type="match status" value="1"/>
</dbReference>
<keyword evidence="5" id="KW-1185">Reference proteome</keyword>